<name>I7M261_TETTS</name>
<dbReference type="Pfam" id="PF14536">
    <property type="entry name" value="DUF4441"/>
    <property type="match status" value="1"/>
</dbReference>
<accession>I7M261</accession>
<dbReference type="HOGENOM" id="CLU_861898_0_0_1"/>
<proteinExistence type="predicted"/>
<dbReference type="RefSeq" id="XP_001019632.1">
    <property type="nucleotide sequence ID" value="XM_001019632.1"/>
</dbReference>
<dbReference type="AlphaFoldDB" id="I7M261"/>
<organism evidence="1 2">
    <name type="scientific">Tetrahymena thermophila (strain SB210)</name>
    <dbReference type="NCBI Taxonomy" id="312017"/>
    <lineage>
        <taxon>Eukaryota</taxon>
        <taxon>Sar</taxon>
        <taxon>Alveolata</taxon>
        <taxon>Ciliophora</taxon>
        <taxon>Intramacronucleata</taxon>
        <taxon>Oligohymenophorea</taxon>
        <taxon>Hymenostomatida</taxon>
        <taxon>Tetrahymenina</taxon>
        <taxon>Tetrahymenidae</taxon>
        <taxon>Tetrahymena</taxon>
    </lineage>
</organism>
<sequence>MKIKIPMNQQNIILDDTYQNLSHIRLTKLQSNSCSSLVQSIDEQYNEGKKRCSFKYLNPSSTHKNTIICEFSNKISSHLKVKPQSKICHYKLLFPQLSRKSSQEQSIKQQNDYNEYLNRISNTQYNISTINLKIEQNNPFPSIYMTQSQQSDIKSLSNEKLQKQENRACEKKKKISKTKEKRKILLNDQNVKVLIEEYKQIKDQNCLKNIKEAFLRHINSNLSEDTKNMYVNKMGGGVQFGQIKKKINFSLKENSTNNKCIKFMCKSNQVKPAFHYFLEHIEEFWLNDSKVQNKETCKIIVQFLIKIINNVQCVDFIEHYQTK</sequence>
<dbReference type="KEGG" id="tet:TTHERM_00133530"/>
<gene>
    <name evidence="1" type="ORF">TTHERM_00133530</name>
</gene>
<dbReference type="InParanoid" id="I7M261"/>
<evidence type="ECO:0000313" key="2">
    <source>
        <dbReference type="Proteomes" id="UP000009168"/>
    </source>
</evidence>
<reference evidence="2" key="1">
    <citation type="journal article" date="2006" name="PLoS Biol.">
        <title>Macronuclear genome sequence of the ciliate Tetrahymena thermophila, a model eukaryote.</title>
        <authorList>
            <person name="Eisen J.A."/>
            <person name="Coyne R.S."/>
            <person name="Wu M."/>
            <person name="Wu D."/>
            <person name="Thiagarajan M."/>
            <person name="Wortman J.R."/>
            <person name="Badger J.H."/>
            <person name="Ren Q."/>
            <person name="Amedeo P."/>
            <person name="Jones K.M."/>
            <person name="Tallon L.J."/>
            <person name="Delcher A.L."/>
            <person name="Salzberg S.L."/>
            <person name="Silva J.C."/>
            <person name="Haas B.J."/>
            <person name="Majoros W.H."/>
            <person name="Farzad M."/>
            <person name="Carlton J.M."/>
            <person name="Smith R.K. Jr."/>
            <person name="Garg J."/>
            <person name="Pearlman R.E."/>
            <person name="Karrer K.M."/>
            <person name="Sun L."/>
            <person name="Manning G."/>
            <person name="Elde N.C."/>
            <person name="Turkewitz A.P."/>
            <person name="Asai D.J."/>
            <person name="Wilkes D.E."/>
            <person name="Wang Y."/>
            <person name="Cai H."/>
            <person name="Collins K."/>
            <person name="Stewart B.A."/>
            <person name="Lee S.R."/>
            <person name="Wilamowska K."/>
            <person name="Weinberg Z."/>
            <person name="Ruzzo W.L."/>
            <person name="Wloga D."/>
            <person name="Gaertig J."/>
            <person name="Frankel J."/>
            <person name="Tsao C.-C."/>
            <person name="Gorovsky M.A."/>
            <person name="Keeling P.J."/>
            <person name="Waller R.F."/>
            <person name="Patron N.J."/>
            <person name="Cherry J.M."/>
            <person name="Stover N.A."/>
            <person name="Krieger C.J."/>
            <person name="del Toro C."/>
            <person name="Ryder H.F."/>
            <person name="Williamson S.C."/>
            <person name="Barbeau R.A."/>
            <person name="Hamilton E.P."/>
            <person name="Orias E."/>
        </authorList>
    </citation>
    <scope>NUCLEOTIDE SEQUENCE [LARGE SCALE GENOMIC DNA]</scope>
    <source>
        <strain evidence="2">SB210</strain>
    </source>
</reference>
<evidence type="ECO:0000313" key="1">
    <source>
        <dbReference type="EMBL" id="EAR99387.1"/>
    </source>
</evidence>
<protein>
    <submittedName>
        <fullName evidence="1">Uncharacterized protein</fullName>
    </submittedName>
</protein>
<dbReference type="GeneID" id="7829263"/>
<dbReference type="EMBL" id="GG662639">
    <property type="protein sequence ID" value="EAR99387.1"/>
    <property type="molecule type" value="Genomic_DNA"/>
</dbReference>
<keyword evidence="2" id="KW-1185">Reference proteome</keyword>
<dbReference type="Proteomes" id="UP000009168">
    <property type="component" value="Unassembled WGS sequence"/>
</dbReference>
<dbReference type="InterPro" id="IPR028008">
    <property type="entry name" value="DUF4441"/>
</dbReference>